<dbReference type="InterPro" id="IPR010499">
    <property type="entry name" value="AraC_E-bd"/>
</dbReference>
<dbReference type="SMART" id="SM00871">
    <property type="entry name" value="AraC_E_bind"/>
    <property type="match status" value="1"/>
</dbReference>
<proteinExistence type="predicted"/>
<reference evidence="2 3" key="1">
    <citation type="submission" date="2023-09" db="EMBL/GenBank/DDBJ databases">
        <authorList>
            <person name="Rey-Velasco X."/>
        </authorList>
    </citation>
    <scope>NUCLEOTIDE SEQUENCE [LARGE SCALE GENOMIC DNA]</scope>
    <source>
        <strain evidence="2 3">P050</strain>
    </source>
</reference>
<dbReference type="Proteomes" id="UP001252186">
    <property type="component" value="Unassembled WGS sequence"/>
</dbReference>
<dbReference type="InterPro" id="IPR053182">
    <property type="entry name" value="YobU-like_regulator"/>
</dbReference>
<dbReference type="PANTHER" id="PTHR36444:SF2">
    <property type="entry name" value="TRANSCRIPTIONAL REGULATOR PROTEIN YOBU-RELATED"/>
    <property type="match status" value="1"/>
</dbReference>
<keyword evidence="3" id="KW-1185">Reference proteome</keyword>
<evidence type="ECO:0000313" key="3">
    <source>
        <dbReference type="Proteomes" id="UP001252186"/>
    </source>
</evidence>
<feature type="domain" description="AraC effector-binding" evidence="1">
    <location>
        <begin position="2"/>
        <end position="159"/>
    </location>
</feature>
<dbReference type="Gene3D" id="3.20.80.10">
    <property type="entry name" value="Regulatory factor, effector binding domain"/>
    <property type="match status" value="1"/>
</dbReference>
<dbReference type="InterPro" id="IPR011256">
    <property type="entry name" value="Reg_factor_effector_dom_sf"/>
</dbReference>
<accession>A0ABU2Y1V7</accession>
<protein>
    <submittedName>
        <fullName evidence="2">GyrI-like domain-containing protein</fullName>
    </submittedName>
</protein>
<dbReference type="RefSeq" id="WP_311591969.1">
    <property type="nucleotide sequence ID" value="NZ_JAVRHV010000001.1"/>
</dbReference>
<dbReference type="InterPro" id="IPR029442">
    <property type="entry name" value="GyrI-like"/>
</dbReference>
<dbReference type="Pfam" id="PF06445">
    <property type="entry name" value="GyrI-like"/>
    <property type="match status" value="1"/>
</dbReference>
<dbReference type="EMBL" id="JAVRHV010000001">
    <property type="protein sequence ID" value="MDT0552136.1"/>
    <property type="molecule type" value="Genomic_DNA"/>
</dbReference>
<dbReference type="SUPFAM" id="SSF55136">
    <property type="entry name" value="Probable bacterial effector-binding domain"/>
    <property type="match status" value="1"/>
</dbReference>
<comment type="caution">
    <text evidence="2">The sequence shown here is derived from an EMBL/GenBank/DDBJ whole genome shotgun (WGS) entry which is preliminary data.</text>
</comment>
<gene>
    <name evidence="2" type="ORF">RM519_02650</name>
</gene>
<name>A0ABU2Y1V7_9FLAO</name>
<sequence>MIQPNIIELQPKRMLGKSVRMTLAENKTYELWRSFQMQRSIIENAVGNDLYSLQLYDQLLDPQSFLPTTPFTKWALTEVTNQDNIPKGYKPFVLSGGLYAVFDLIGSIPEFIALNNYIFAEWLPNSNYQLDHRAHFELLGQNYKPNDPASEEQVWIPIKAK</sequence>
<evidence type="ECO:0000259" key="1">
    <source>
        <dbReference type="SMART" id="SM00871"/>
    </source>
</evidence>
<evidence type="ECO:0000313" key="2">
    <source>
        <dbReference type="EMBL" id="MDT0552136.1"/>
    </source>
</evidence>
<organism evidence="2 3">
    <name type="scientific">Urechidicola vernalis</name>
    <dbReference type="NCBI Taxonomy" id="3075600"/>
    <lineage>
        <taxon>Bacteria</taxon>
        <taxon>Pseudomonadati</taxon>
        <taxon>Bacteroidota</taxon>
        <taxon>Flavobacteriia</taxon>
        <taxon>Flavobacteriales</taxon>
        <taxon>Flavobacteriaceae</taxon>
        <taxon>Urechidicola</taxon>
    </lineage>
</organism>
<dbReference type="PANTHER" id="PTHR36444">
    <property type="entry name" value="TRANSCRIPTIONAL REGULATOR PROTEIN YOBU-RELATED"/>
    <property type="match status" value="1"/>
</dbReference>